<dbReference type="EC" id="4.1.1.36" evidence="3"/>
<dbReference type="RefSeq" id="WP_400194579.1">
    <property type="nucleotide sequence ID" value="NZ_CAYAYE010000042.1"/>
</dbReference>
<comment type="cofactor">
    <cofactor evidence="3">
        <name>FMN</name>
        <dbReference type="ChEBI" id="CHEBI:58210"/>
    </cofactor>
    <text evidence="3">Binds 1 FMN per subunit.</text>
</comment>
<dbReference type="InterPro" id="IPR036551">
    <property type="entry name" value="Flavin_trans-like"/>
</dbReference>
<comment type="similarity">
    <text evidence="3">In the N-terminal section; belongs to the HFCD (homo-oligomeric flavin containing Cys decarboxylase) superfamily.</text>
</comment>
<feature type="binding site" evidence="3">
    <location>
        <position position="326"/>
    </location>
    <ligand>
        <name>CTP</name>
        <dbReference type="ChEBI" id="CHEBI:37563"/>
    </ligand>
</feature>
<feature type="region of interest" description="Phosphopantothenoylcysteine decarboxylase" evidence="3">
    <location>
        <begin position="1"/>
        <end position="197"/>
    </location>
</feature>
<evidence type="ECO:0000313" key="6">
    <source>
        <dbReference type="EMBL" id="TQS83905.1"/>
    </source>
</evidence>
<comment type="catalytic activity">
    <reaction evidence="3">
        <text>N-[(R)-4-phosphopantothenoyl]-L-cysteine + H(+) = (R)-4'-phosphopantetheine + CO2</text>
        <dbReference type="Rhea" id="RHEA:16793"/>
        <dbReference type="ChEBI" id="CHEBI:15378"/>
        <dbReference type="ChEBI" id="CHEBI:16526"/>
        <dbReference type="ChEBI" id="CHEBI:59458"/>
        <dbReference type="ChEBI" id="CHEBI:61723"/>
        <dbReference type="EC" id="4.1.1.36"/>
    </reaction>
</comment>
<keyword evidence="3" id="KW-0288">FMN</keyword>
<dbReference type="InterPro" id="IPR035929">
    <property type="entry name" value="CoaB-like_sf"/>
</dbReference>
<feature type="domain" description="DNA/pantothenate metabolism flavoprotein C-terminal" evidence="5">
    <location>
        <begin position="193"/>
        <end position="396"/>
    </location>
</feature>
<keyword evidence="3" id="KW-0436">Ligase</keyword>
<feature type="domain" description="Flavoprotein" evidence="4">
    <location>
        <begin position="18"/>
        <end position="186"/>
    </location>
</feature>
<feature type="region of interest" description="Phosphopantothenate--cysteine ligase" evidence="3">
    <location>
        <begin position="198"/>
        <end position="399"/>
    </location>
</feature>
<comment type="pathway">
    <text evidence="3">Cofactor biosynthesis; coenzyme A biosynthesis.</text>
</comment>
<proteinExistence type="inferred from homology"/>
<dbReference type="GO" id="GO:0015941">
    <property type="term" value="P:pantothenate catabolic process"/>
    <property type="evidence" value="ECO:0007669"/>
    <property type="project" value="InterPro"/>
</dbReference>
<comment type="cofactor">
    <cofactor evidence="3">
        <name>Mg(2+)</name>
        <dbReference type="ChEBI" id="CHEBI:18420"/>
    </cofactor>
</comment>
<dbReference type="EC" id="6.3.2.5" evidence="3"/>
<dbReference type="GO" id="GO:0004632">
    <property type="term" value="F:phosphopantothenate--cysteine ligase activity"/>
    <property type="evidence" value="ECO:0007669"/>
    <property type="project" value="UniProtKB-UniRule"/>
</dbReference>
<dbReference type="Gene3D" id="3.40.50.1950">
    <property type="entry name" value="Flavin prenyltransferase-like"/>
    <property type="match status" value="1"/>
</dbReference>
<dbReference type="GO" id="GO:0004633">
    <property type="term" value="F:phosphopantothenoylcysteine decarboxylase activity"/>
    <property type="evidence" value="ECO:0007669"/>
    <property type="project" value="UniProtKB-UniRule"/>
</dbReference>
<evidence type="ECO:0000256" key="2">
    <source>
        <dbReference type="ARBA" id="ARBA00023239"/>
    </source>
</evidence>
<evidence type="ECO:0000259" key="5">
    <source>
        <dbReference type="Pfam" id="PF04127"/>
    </source>
</evidence>
<accession>A0A8J8PBQ0</accession>
<dbReference type="AlphaFoldDB" id="A0A8J8PBQ0"/>
<keyword evidence="2 3" id="KW-0456">Lyase</keyword>
<dbReference type="EMBL" id="LVVT01000007">
    <property type="protein sequence ID" value="TQS83905.1"/>
    <property type="molecule type" value="Genomic_DNA"/>
</dbReference>
<evidence type="ECO:0000256" key="3">
    <source>
        <dbReference type="HAMAP-Rule" id="MF_02225"/>
    </source>
</evidence>
<comment type="catalytic activity">
    <reaction evidence="3">
        <text>(R)-4'-phosphopantothenate + L-cysteine + CTP = N-[(R)-4-phosphopantothenoyl]-L-cysteine + CMP + diphosphate + H(+)</text>
        <dbReference type="Rhea" id="RHEA:19397"/>
        <dbReference type="ChEBI" id="CHEBI:10986"/>
        <dbReference type="ChEBI" id="CHEBI:15378"/>
        <dbReference type="ChEBI" id="CHEBI:33019"/>
        <dbReference type="ChEBI" id="CHEBI:35235"/>
        <dbReference type="ChEBI" id="CHEBI:37563"/>
        <dbReference type="ChEBI" id="CHEBI:59458"/>
        <dbReference type="ChEBI" id="CHEBI:60377"/>
        <dbReference type="EC" id="6.3.2.5"/>
    </reaction>
</comment>
<protein>
    <recommendedName>
        <fullName evidence="3">Coenzyme A biosynthesis bifunctional protein CoaBC</fullName>
    </recommendedName>
    <alternativeName>
        <fullName evidence="3">DNA/pantothenate metabolism flavoprotein</fullName>
    </alternativeName>
    <alternativeName>
        <fullName evidence="3">Phosphopantothenoylcysteine synthetase/decarboxylase</fullName>
        <shortName evidence="3">PPCS-PPCDC</shortName>
    </alternativeName>
    <domain>
        <recommendedName>
            <fullName evidence="3">Phosphopantothenoylcysteine decarboxylase</fullName>
            <shortName evidence="3">PPC decarboxylase</shortName>
            <shortName evidence="3">PPC-DC</shortName>
            <ecNumber evidence="3">4.1.1.36</ecNumber>
        </recommendedName>
        <alternativeName>
            <fullName evidence="3">CoaC</fullName>
        </alternativeName>
    </domain>
    <domain>
        <recommendedName>
            <fullName evidence="3">Phosphopantothenate--cysteine ligase</fullName>
            <ecNumber evidence="3">6.3.2.5</ecNumber>
        </recommendedName>
        <alternativeName>
            <fullName evidence="3">CoaB</fullName>
        </alternativeName>
        <alternativeName>
            <fullName evidence="3">Phosphopantothenoylcysteine synthetase</fullName>
            <shortName evidence="3">PPC synthetase</shortName>
            <shortName evidence="3">PPC-S</shortName>
        </alternativeName>
    </domain>
</protein>
<dbReference type="SUPFAM" id="SSF52507">
    <property type="entry name" value="Homo-oligomeric flavin-containing Cys decarboxylases, HFCD"/>
    <property type="match status" value="1"/>
</dbReference>
<dbReference type="Pfam" id="PF04127">
    <property type="entry name" value="DFP"/>
    <property type="match status" value="1"/>
</dbReference>
<dbReference type="InterPro" id="IPR005252">
    <property type="entry name" value="CoaBC"/>
</dbReference>
<evidence type="ECO:0000259" key="4">
    <source>
        <dbReference type="Pfam" id="PF02441"/>
    </source>
</evidence>
<evidence type="ECO:0000256" key="1">
    <source>
        <dbReference type="ARBA" id="ARBA00022793"/>
    </source>
</evidence>
<keyword evidence="3" id="KW-0285">Flavoprotein</keyword>
<keyword evidence="1 3" id="KW-0210">Decarboxylase</keyword>
<reference evidence="6" key="1">
    <citation type="submission" date="2016-03" db="EMBL/GenBank/DDBJ databases">
        <authorList>
            <person name="Borrel G."/>
            <person name="Mccann A."/>
            <person name="O'Toole P.W."/>
        </authorList>
    </citation>
    <scope>NUCLEOTIDE SEQUENCE</scope>
    <source>
        <strain evidence="6">183</strain>
    </source>
</reference>
<dbReference type="GO" id="GO:0071513">
    <property type="term" value="C:phosphopantothenoylcysteine decarboxylase complex"/>
    <property type="evidence" value="ECO:0007669"/>
    <property type="project" value="TreeGrafter"/>
</dbReference>
<keyword evidence="3" id="KW-0479">Metal-binding</keyword>
<sequence length="399" mass="43016">MHPSKGIQYTKSRILEGKKIILGVTGSIAAVQAFELSRELMRHGADVHVAMTQDAEKFITAVSMHFATGNEVTTEIDGRTQHVSFLGEYEGQADLLLISPCTSNTISKVAAGICDTSVTTMACVALGTKVPVMIVPAMNLAMYENPAVQRNVEFLKGAGVTFVGPDISGKKAKNAGTQEIVEAVITKLGKNRLAGKKLLVIGGAAREMIDDVRVISNISSGETAVELALAAARQGAETELWHASMSVSVPDFIKSKKFESVNDLIKMIPDESEYDIVLVPAALSDYSPVRQKGKISSDEEQITLTLTKLPKVLPQLRRTARFLAGFKAESTGGEELIKKAKARMDENSLDMIVANNILDVSEGKTKSKIILKDGTIETFEGSKAELAERIIESIAEHIE</sequence>
<gene>
    <name evidence="3" type="primary">coaBC</name>
    <name evidence="6" type="ORF">A3207_06125</name>
</gene>
<dbReference type="GO" id="GO:0046872">
    <property type="term" value="F:metal ion binding"/>
    <property type="evidence" value="ECO:0007669"/>
    <property type="project" value="UniProtKB-KW"/>
</dbReference>
<keyword evidence="3" id="KW-0511">Multifunctional enzyme</keyword>
<dbReference type="GO" id="GO:0015937">
    <property type="term" value="P:coenzyme A biosynthetic process"/>
    <property type="evidence" value="ECO:0007669"/>
    <property type="project" value="UniProtKB-UniRule"/>
</dbReference>
<dbReference type="UniPathway" id="UPA00241"/>
<dbReference type="Gene3D" id="3.40.50.10300">
    <property type="entry name" value="CoaB-like"/>
    <property type="match status" value="1"/>
</dbReference>
<dbReference type="GO" id="GO:0010181">
    <property type="term" value="F:FMN binding"/>
    <property type="evidence" value="ECO:0007669"/>
    <property type="project" value="UniProtKB-UniRule"/>
</dbReference>
<dbReference type="InterPro" id="IPR007085">
    <property type="entry name" value="DNA/pantothenate-metab_flavo_C"/>
</dbReference>
<name>A0A8J8PBQ0_9ARCH</name>
<comment type="function">
    <text evidence="3">Catalyzes two sequential steps in the biosynthesis of coenzyme A. In the first step cysteine is conjugated to 4'-phosphopantothenate to form 4-phosphopantothenoylcysteine. In the second step the latter compound is decarboxylated to form 4'-phosphopantotheine.</text>
</comment>
<dbReference type="PANTHER" id="PTHR14359">
    <property type="entry name" value="HOMO-OLIGOMERIC FLAVIN CONTAINING CYS DECARBOXYLASE FAMILY"/>
    <property type="match status" value="1"/>
</dbReference>
<comment type="similarity">
    <text evidence="3">In the C-terminal section; belongs to the PPC synthetase family.</text>
</comment>
<dbReference type="PANTHER" id="PTHR14359:SF6">
    <property type="entry name" value="PHOSPHOPANTOTHENOYLCYSTEINE DECARBOXYLASE"/>
    <property type="match status" value="1"/>
</dbReference>
<dbReference type="Pfam" id="PF02441">
    <property type="entry name" value="Flavoprotein"/>
    <property type="match status" value="1"/>
</dbReference>
<dbReference type="InterPro" id="IPR003382">
    <property type="entry name" value="Flavoprotein"/>
</dbReference>
<feature type="binding site" evidence="3">
    <location>
        <position position="294"/>
    </location>
    <ligand>
        <name>CTP</name>
        <dbReference type="ChEBI" id="CHEBI:37563"/>
    </ligand>
</feature>
<dbReference type="NCBIfam" id="TIGR00521">
    <property type="entry name" value="coaBC_dfp"/>
    <property type="match status" value="1"/>
</dbReference>
<evidence type="ECO:0000313" key="7">
    <source>
        <dbReference type="Proteomes" id="UP000752814"/>
    </source>
</evidence>
<keyword evidence="3" id="KW-0460">Magnesium</keyword>
<dbReference type="SUPFAM" id="SSF102645">
    <property type="entry name" value="CoaB-like"/>
    <property type="match status" value="1"/>
</dbReference>
<feature type="binding site" evidence="3">
    <location>
        <position position="285"/>
    </location>
    <ligand>
        <name>CTP</name>
        <dbReference type="ChEBI" id="CHEBI:37563"/>
    </ligand>
</feature>
<comment type="caution">
    <text evidence="3">Lacks conserved residue(s) required for the propagation of feature annotation.</text>
</comment>
<organism evidence="6 7">
    <name type="scientific">Candidatus Methanomassiliicoccus intestinalis</name>
    <dbReference type="NCBI Taxonomy" id="1406512"/>
    <lineage>
        <taxon>Archaea</taxon>
        <taxon>Methanobacteriati</taxon>
        <taxon>Thermoplasmatota</taxon>
        <taxon>Thermoplasmata</taxon>
        <taxon>Methanomassiliicoccales</taxon>
        <taxon>Methanomassiliicoccaceae</taxon>
        <taxon>Methanomassiliicoccus</taxon>
    </lineage>
</organism>
<dbReference type="Proteomes" id="UP000752814">
    <property type="component" value="Unassembled WGS sequence"/>
</dbReference>
<dbReference type="HAMAP" id="MF_02225">
    <property type="entry name" value="CoaBC"/>
    <property type="match status" value="1"/>
</dbReference>
<comment type="caution">
    <text evidence="6">The sequence shown here is derived from an EMBL/GenBank/DDBJ whole genome shotgun (WGS) entry which is preliminary data.</text>
</comment>